<evidence type="ECO:0000256" key="3">
    <source>
        <dbReference type="ARBA" id="ARBA00022426"/>
    </source>
</evidence>
<feature type="transmembrane region" description="Helical" evidence="13">
    <location>
        <begin position="310"/>
        <end position="338"/>
    </location>
</feature>
<dbReference type="Pfam" id="PF03824">
    <property type="entry name" value="NicO"/>
    <property type="match status" value="2"/>
</dbReference>
<feature type="transmembrane region" description="Helical" evidence="13">
    <location>
        <begin position="239"/>
        <end position="259"/>
    </location>
</feature>
<accession>A0A931FPG7</accession>
<dbReference type="InterPro" id="IPR011541">
    <property type="entry name" value="Ni/Co_transpt_high_affinity"/>
</dbReference>
<evidence type="ECO:0000256" key="12">
    <source>
        <dbReference type="ARBA" id="ARBA00023285"/>
    </source>
</evidence>
<keyword evidence="15" id="KW-1185">Reference proteome</keyword>
<name>A0A931FPG7_9HYPH</name>
<evidence type="ECO:0000256" key="1">
    <source>
        <dbReference type="ARBA" id="ARBA00002510"/>
    </source>
</evidence>
<keyword evidence="11 13" id="KW-0472">Membrane</keyword>
<organism evidence="14 15">
    <name type="scientific">Microvirga alba</name>
    <dbReference type="NCBI Taxonomy" id="2791025"/>
    <lineage>
        <taxon>Bacteria</taxon>
        <taxon>Pseudomonadati</taxon>
        <taxon>Pseudomonadota</taxon>
        <taxon>Alphaproteobacteria</taxon>
        <taxon>Hyphomicrobiales</taxon>
        <taxon>Methylobacteriaceae</taxon>
        <taxon>Microvirga</taxon>
    </lineage>
</organism>
<dbReference type="GO" id="GO:0005886">
    <property type="term" value="C:plasma membrane"/>
    <property type="evidence" value="ECO:0007669"/>
    <property type="project" value="UniProtKB-SubCell"/>
</dbReference>
<keyword evidence="4 13" id="KW-0813">Transport</keyword>
<dbReference type="RefSeq" id="WP_196272735.1">
    <property type="nucleotide sequence ID" value="NZ_JADQDO010000008.1"/>
</dbReference>
<evidence type="ECO:0000256" key="10">
    <source>
        <dbReference type="ARBA" id="ARBA00023112"/>
    </source>
</evidence>
<evidence type="ECO:0000256" key="6">
    <source>
        <dbReference type="ARBA" id="ARBA00022596"/>
    </source>
</evidence>
<evidence type="ECO:0000256" key="8">
    <source>
        <dbReference type="ARBA" id="ARBA00022989"/>
    </source>
</evidence>
<dbReference type="PANTHER" id="PTHR40659:SF1">
    <property type="entry name" value="NICKEL_COBALT EFFLUX SYSTEM RCNA"/>
    <property type="match status" value="1"/>
</dbReference>
<dbReference type="GO" id="GO:0032025">
    <property type="term" value="P:response to cobalt ion"/>
    <property type="evidence" value="ECO:0007669"/>
    <property type="project" value="TreeGrafter"/>
</dbReference>
<comment type="caution">
    <text evidence="14">The sequence shown here is derived from an EMBL/GenBank/DDBJ whole genome shotgun (WGS) entry which is preliminary data.</text>
</comment>
<dbReference type="Proteomes" id="UP000599312">
    <property type="component" value="Unassembled WGS sequence"/>
</dbReference>
<keyword evidence="8 13" id="KW-1133">Transmembrane helix</keyword>
<keyword evidence="6" id="KW-0533">Nickel</keyword>
<comment type="function">
    <text evidence="1">Efflux system for nickel and cobalt.</text>
</comment>
<feature type="transmembrane region" description="Helical" evidence="13">
    <location>
        <begin position="22"/>
        <end position="44"/>
    </location>
</feature>
<dbReference type="AlphaFoldDB" id="A0A931FPG7"/>
<evidence type="ECO:0000256" key="2">
    <source>
        <dbReference type="ARBA" id="ARBA00004651"/>
    </source>
</evidence>
<dbReference type="GO" id="GO:0006824">
    <property type="term" value="P:cobalt ion transport"/>
    <property type="evidence" value="ECO:0007669"/>
    <property type="project" value="UniProtKB-KW"/>
</dbReference>
<keyword evidence="12" id="KW-0170">Cobalt</keyword>
<keyword evidence="10" id="KW-0921">Nickel transport</keyword>
<dbReference type="EMBL" id="JADQDO010000008">
    <property type="protein sequence ID" value="MBF9234740.1"/>
    <property type="molecule type" value="Genomic_DNA"/>
</dbReference>
<protein>
    <recommendedName>
        <fullName evidence="13">Nickel/cobalt efflux system</fullName>
    </recommendedName>
</protein>
<dbReference type="InterPro" id="IPR051224">
    <property type="entry name" value="NiCoT_RcnA"/>
</dbReference>
<reference evidence="14" key="1">
    <citation type="submission" date="2020-11" db="EMBL/GenBank/DDBJ databases">
        <authorList>
            <person name="Kim M.K."/>
        </authorList>
    </citation>
    <scope>NUCLEOTIDE SEQUENCE</scope>
    <source>
        <strain evidence="14">BT350</strain>
    </source>
</reference>
<proteinExistence type="inferred from homology"/>
<gene>
    <name evidence="14" type="ORF">I2H38_15295</name>
</gene>
<feature type="transmembrane region" description="Helical" evidence="13">
    <location>
        <begin position="265"/>
        <end position="298"/>
    </location>
</feature>
<comment type="subcellular location">
    <subcellularLocation>
        <location evidence="2 13">Cell membrane</location>
        <topology evidence="2 13">Multi-pass membrane protein</topology>
    </subcellularLocation>
</comment>
<feature type="transmembrane region" description="Helical" evidence="13">
    <location>
        <begin position="174"/>
        <end position="193"/>
    </location>
</feature>
<dbReference type="GO" id="GO:0046583">
    <property type="term" value="F:monoatomic cation efflux transmembrane transporter activity"/>
    <property type="evidence" value="ECO:0007669"/>
    <property type="project" value="TreeGrafter"/>
</dbReference>
<keyword evidence="9" id="KW-0406">Ion transport</keyword>
<evidence type="ECO:0000313" key="14">
    <source>
        <dbReference type="EMBL" id="MBF9234740.1"/>
    </source>
</evidence>
<evidence type="ECO:0000313" key="15">
    <source>
        <dbReference type="Proteomes" id="UP000599312"/>
    </source>
</evidence>
<keyword evidence="7 13" id="KW-0812">Transmembrane</keyword>
<comment type="similarity">
    <text evidence="13">Belongs to the NiCoT transporter (TC 2.A.52) family.</text>
</comment>
<dbReference type="GO" id="GO:0015099">
    <property type="term" value="F:nickel cation transmembrane transporter activity"/>
    <property type="evidence" value="ECO:0007669"/>
    <property type="project" value="UniProtKB-UniRule"/>
</dbReference>
<evidence type="ECO:0000256" key="9">
    <source>
        <dbReference type="ARBA" id="ARBA00023065"/>
    </source>
</evidence>
<dbReference type="GO" id="GO:0010045">
    <property type="term" value="P:response to nickel cation"/>
    <property type="evidence" value="ECO:0007669"/>
    <property type="project" value="TreeGrafter"/>
</dbReference>
<evidence type="ECO:0000256" key="13">
    <source>
        <dbReference type="RuleBase" id="RU362101"/>
    </source>
</evidence>
<dbReference type="PANTHER" id="PTHR40659">
    <property type="entry name" value="NICKEL/COBALT EFFLUX SYSTEM RCNA"/>
    <property type="match status" value="1"/>
</dbReference>
<feature type="transmembrane region" description="Helical" evidence="13">
    <location>
        <begin position="96"/>
        <end position="116"/>
    </location>
</feature>
<keyword evidence="5" id="KW-1003">Cell membrane</keyword>
<evidence type="ECO:0000256" key="4">
    <source>
        <dbReference type="ARBA" id="ARBA00022448"/>
    </source>
</evidence>
<evidence type="ECO:0000256" key="7">
    <source>
        <dbReference type="ARBA" id="ARBA00022692"/>
    </source>
</evidence>
<feature type="transmembrane region" description="Helical" evidence="13">
    <location>
        <begin position="137"/>
        <end position="162"/>
    </location>
</feature>
<keyword evidence="3" id="KW-0171">Cobalt transport</keyword>
<evidence type="ECO:0000256" key="5">
    <source>
        <dbReference type="ARBA" id="ARBA00022475"/>
    </source>
</evidence>
<sequence length="342" mass="34820">MSVSAQPIGLDTPTKAPIWQRLVLVLTAVALVAGAVSLLVWWLAPGQTPPSRNPFGMGLREAAPSGDLGAYILAVQSGFYKSLQQAVTALKDQGGAVWPLLAIGFAYGIFHAAGPGHGKGVIAAYVVADERALVKGFSLSLAAAFVQALVAILIVGLVALLFKATAATMNRVTTGVELMSFAVVALLGVVMTWRKAGKVLGVLTLARNPLAAAQVDDCDHVHMPPPEELRRLTRWRDMAGVALAAGIRPCAGALVVLVFALSQGLFAAGIAATFAMALGTALTTGAIASLAVFAKALALKVAGGRGASGAVAIAGIELLAAAFVLVLGLSLLFGLWVAGTVS</sequence>
<evidence type="ECO:0000256" key="11">
    <source>
        <dbReference type="ARBA" id="ARBA00023136"/>
    </source>
</evidence>